<dbReference type="PROSITE" id="PS51257">
    <property type="entry name" value="PROKAR_LIPOPROTEIN"/>
    <property type="match status" value="1"/>
</dbReference>
<proteinExistence type="predicted"/>
<dbReference type="Gene3D" id="3.60.21.70">
    <property type="entry name" value="PhoD-like phosphatase"/>
    <property type="match status" value="1"/>
</dbReference>
<dbReference type="InterPro" id="IPR029052">
    <property type="entry name" value="Metallo-depent_PP-like"/>
</dbReference>
<gene>
    <name evidence="2" type="ORF">ITJ86_05980</name>
</gene>
<dbReference type="EMBL" id="JADOET010000003">
    <property type="protein sequence ID" value="MBF8149436.1"/>
    <property type="molecule type" value="Genomic_DNA"/>
</dbReference>
<accession>A0ABS0EG55</accession>
<dbReference type="PANTHER" id="PTHR33987">
    <property type="entry name" value="CALCINEURIN-LIKE METALLO-PHOSPHOESTERASE SUPERFAMILY PROTEIN"/>
    <property type="match status" value="1"/>
</dbReference>
<evidence type="ECO:0000313" key="2">
    <source>
        <dbReference type="EMBL" id="MBF8149436.1"/>
    </source>
</evidence>
<dbReference type="SUPFAM" id="SSF56300">
    <property type="entry name" value="Metallo-dependent phosphatases"/>
    <property type="match status" value="1"/>
</dbReference>
<sequence>MNYSKFLICCFIASLSFGCKPTETVAVEKNADSENTVFSDYTIAFGSCDNQKLENKLWKPILEHNPDVWIWGGDNVYADTDNMDLLRKNYRTQSQTEGYMTLKASAKIFGTWDDHDYGLNDGGEEFSAKSESQIEMLDFLEVDENDIRRKRAGVYHAELINLPKGTLNIIVLDTRYFRSGLTEAKGSKKRYQPNTYGEGTVLGTAQWDWLSKELTTSKADFNIIVSSIQFLSSEHGFETWGNFPHEVDKLKSLIVESNAKGVILLSGDRHISEFSKIEIEGLDYPLIDFTSSGLTHAYRGFSGEPNPYRVEKVVSVESFGLLKFDFDSKTVSMEMRGENNVLQQKILQKY</sequence>
<comment type="caution">
    <text evidence="2">The sequence shown here is derived from an EMBL/GenBank/DDBJ whole genome shotgun (WGS) entry which is preliminary data.</text>
</comment>
<dbReference type="InterPro" id="IPR018946">
    <property type="entry name" value="PhoD-like_MPP"/>
</dbReference>
<name>A0ABS0EG55_9FLAO</name>
<dbReference type="Proteomes" id="UP000611215">
    <property type="component" value="Unassembled WGS sequence"/>
</dbReference>
<dbReference type="RefSeq" id="WP_195870708.1">
    <property type="nucleotide sequence ID" value="NZ_JADOET010000003.1"/>
</dbReference>
<evidence type="ECO:0000259" key="1">
    <source>
        <dbReference type="Pfam" id="PF09423"/>
    </source>
</evidence>
<dbReference type="PANTHER" id="PTHR33987:SF1">
    <property type="entry name" value="CALCINEURIN-LIKE METALLO-PHOSPHOESTERASE SUPERFAMILY PROTEIN"/>
    <property type="match status" value="1"/>
</dbReference>
<reference evidence="2 3" key="1">
    <citation type="submission" date="2020-11" db="EMBL/GenBank/DDBJ databases">
        <title>Winogradskyella marina sp. nov., isolated from marine sediment.</title>
        <authorList>
            <person name="Bo J."/>
            <person name="Wang S."/>
            <person name="Song X."/>
            <person name="Du Z."/>
        </authorList>
    </citation>
    <scope>NUCLEOTIDE SEQUENCE [LARGE SCALE GENOMIC DNA]</scope>
    <source>
        <strain evidence="2 3">F6397</strain>
    </source>
</reference>
<evidence type="ECO:0000313" key="3">
    <source>
        <dbReference type="Proteomes" id="UP000611215"/>
    </source>
</evidence>
<feature type="domain" description="PhoD-like phosphatase metallophosphatase" evidence="1">
    <location>
        <begin position="47"/>
        <end position="278"/>
    </location>
</feature>
<organism evidence="2 3">
    <name type="scientific">Winogradskyella marina</name>
    <dbReference type="NCBI Taxonomy" id="2785530"/>
    <lineage>
        <taxon>Bacteria</taxon>
        <taxon>Pseudomonadati</taxon>
        <taxon>Bacteroidota</taxon>
        <taxon>Flavobacteriia</taxon>
        <taxon>Flavobacteriales</taxon>
        <taxon>Flavobacteriaceae</taxon>
        <taxon>Winogradskyella</taxon>
    </lineage>
</organism>
<protein>
    <submittedName>
        <fullName evidence="2">Alkaline phosphatase family protein</fullName>
    </submittedName>
</protein>
<dbReference type="InterPro" id="IPR038607">
    <property type="entry name" value="PhoD-like_sf"/>
</dbReference>
<keyword evidence="3" id="KW-1185">Reference proteome</keyword>
<dbReference type="CDD" id="cd07389">
    <property type="entry name" value="MPP_PhoD"/>
    <property type="match status" value="1"/>
</dbReference>
<dbReference type="Pfam" id="PF09423">
    <property type="entry name" value="PhoD"/>
    <property type="match status" value="1"/>
</dbReference>